<evidence type="ECO:0000313" key="3">
    <source>
        <dbReference type="Proteomes" id="UP000014559"/>
    </source>
</evidence>
<evidence type="ECO:0000256" key="1">
    <source>
        <dbReference type="SAM" id="Phobius"/>
    </source>
</evidence>
<accession>S3TB04</accession>
<proteinExistence type="predicted"/>
<sequence length="89" mass="10939">MIVFNFYSIFFSSFVSSLSWFFFYLIEEFFAEILNVFQLENLYVEAFVMVLSIFLTNPIFKKLFKKRIREACLINFMTYRLNFEISRFK</sequence>
<dbReference type="Proteomes" id="UP000014559">
    <property type="component" value="Unassembled WGS sequence"/>
</dbReference>
<keyword evidence="1" id="KW-1133">Transmembrane helix</keyword>
<dbReference type="RefSeq" id="WP_016652966.1">
    <property type="nucleotide sequence ID" value="NZ_BHGD02000199.1"/>
</dbReference>
<organism evidence="2 3">
    <name type="scientific">Acinetobacter colistiniresistens</name>
    <dbReference type="NCBI Taxonomy" id="280145"/>
    <lineage>
        <taxon>Bacteria</taxon>
        <taxon>Pseudomonadati</taxon>
        <taxon>Pseudomonadota</taxon>
        <taxon>Gammaproteobacteria</taxon>
        <taxon>Moraxellales</taxon>
        <taxon>Moraxellaceae</taxon>
        <taxon>Acinetobacter</taxon>
    </lineage>
</organism>
<feature type="transmembrane region" description="Helical" evidence="1">
    <location>
        <begin position="42"/>
        <end position="60"/>
    </location>
</feature>
<comment type="caution">
    <text evidence="2">The sequence shown here is derived from an EMBL/GenBank/DDBJ whole genome shotgun (WGS) entry which is preliminary data.</text>
</comment>
<protein>
    <submittedName>
        <fullName evidence="2">Uncharacterized protein</fullName>
    </submittedName>
</protein>
<dbReference type="GeneID" id="68701738"/>
<reference evidence="2 3" key="1">
    <citation type="submission" date="2013-06" db="EMBL/GenBank/DDBJ databases">
        <title>The Genome Sequence of Acinetobacter sp. NIPH 2036.</title>
        <authorList>
            <consortium name="The Broad Institute Genome Sequencing Platform"/>
            <consortium name="The Broad Institute Genome Sequencing Center for Infectious Disease"/>
            <person name="Cerqueira G."/>
            <person name="Feldgarden M."/>
            <person name="Courvalin P."/>
            <person name="Perichon B."/>
            <person name="Grillot-Courvalin C."/>
            <person name="Clermont D."/>
            <person name="Rocha E."/>
            <person name="Yoon E.-J."/>
            <person name="Nemec A."/>
            <person name="Young S.K."/>
            <person name="Zeng Q."/>
            <person name="Gargeya S."/>
            <person name="Fitzgerald M."/>
            <person name="Abouelleil A."/>
            <person name="Alvarado L."/>
            <person name="Berlin A.M."/>
            <person name="Chapman S.B."/>
            <person name="Dewar J."/>
            <person name="Goldberg J."/>
            <person name="Griggs A."/>
            <person name="Gujja S."/>
            <person name="Hansen M."/>
            <person name="Howarth C."/>
            <person name="Imamovic A."/>
            <person name="Larimer J."/>
            <person name="McCowan C."/>
            <person name="Murphy C."/>
            <person name="Pearson M."/>
            <person name="Priest M."/>
            <person name="Roberts A."/>
            <person name="Saif S."/>
            <person name="Shea T."/>
            <person name="Sykes S."/>
            <person name="Wortman J."/>
            <person name="Nusbaum C."/>
            <person name="Birren B."/>
        </authorList>
    </citation>
    <scope>NUCLEOTIDE SEQUENCE [LARGE SCALE GENOMIC DNA]</scope>
    <source>
        <strain evidence="2 3">NIPH 2036</strain>
    </source>
</reference>
<dbReference type="HOGENOM" id="CLU_2447963_0_0_6"/>
<dbReference type="AlphaFoldDB" id="S3TB04"/>
<dbReference type="EMBL" id="ATGK01000013">
    <property type="protein sequence ID" value="EPG36844.1"/>
    <property type="molecule type" value="Genomic_DNA"/>
</dbReference>
<evidence type="ECO:0000313" key="2">
    <source>
        <dbReference type="EMBL" id="EPG36844.1"/>
    </source>
</evidence>
<gene>
    <name evidence="2" type="ORF">F907_02541</name>
</gene>
<feature type="transmembrane region" description="Helical" evidence="1">
    <location>
        <begin position="7"/>
        <end position="26"/>
    </location>
</feature>
<name>S3TB04_9GAMM</name>
<keyword evidence="1" id="KW-0472">Membrane</keyword>
<keyword evidence="1" id="KW-0812">Transmembrane</keyword>